<dbReference type="PaxDb" id="121845-A0A1S3D5H0"/>
<dbReference type="RefSeq" id="XP_008474804.1">
    <property type="nucleotide sequence ID" value="XM_008476582.2"/>
</dbReference>
<keyword evidence="1" id="KW-1185">Reference proteome</keyword>
<evidence type="ECO:0000313" key="2">
    <source>
        <dbReference type="RefSeq" id="XP_008474804.1"/>
    </source>
</evidence>
<name>A0A1S3D5H0_DIACI</name>
<organism evidence="1 2">
    <name type="scientific">Diaphorina citri</name>
    <name type="common">Asian citrus psyllid</name>
    <dbReference type="NCBI Taxonomy" id="121845"/>
    <lineage>
        <taxon>Eukaryota</taxon>
        <taxon>Metazoa</taxon>
        <taxon>Ecdysozoa</taxon>
        <taxon>Arthropoda</taxon>
        <taxon>Hexapoda</taxon>
        <taxon>Insecta</taxon>
        <taxon>Pterygota</taxon>
        <taxon>Neoptera</taxon>
        <taxon>Paraneoptera</taxon>
        <taxon>Hemiptera</taxon>
        <taxon>Sternorrhyncha</taxon>
        <taxon>Psylloidea</taxon>
        <taxon>Psyllidae</taxon>
        <taxon>Diaphorininae</taxon>
        <taxon>Diaphorina</taxon>
    </lineage>
</organism>
<protein>
    <submittedName>
        <fullName evidence="2">Uncharacterized protein LOC103511837</fullName>
    </submittedName>
</protein>
<reference evidence="2" key="1">
    <citation type="submission" date="2025-08" db="UniProtKB">
        <authorList>
            <consortium name="RefSeq"/>
        </authorList>
    </citation>
    <scope>IDENTIFICATION</scope>
</reference>
<dbReference type="AlphaFoldDB" id="A0A1S3D5H0"/>
<evidence type="ECO:0000313" key="1">
    <source>
        <dbReference type="Proteomes" id="UP000079169"/>
    </source>
</evidence>
<dbReference type="GeneID" id="103511837"/>
<accession>A0A1S3D5H0</accession>
<proteinExistence type="predicted"/>
<gene>
    <name evidence="2" type="primary">LOC103511837</name>
</gene>
<dbReference type="Proteomes" id="UP000079169">
    <property type="component" value="Unplaced"/>
</dbReference>
<sequence length="104" mass="11968">MPLYFNEKSDRWSTREELTHHCRLNCLQPVLQLVATKGGIIGVRKKSSILVLKMARDENGTLSTTLINTIKSFVHPYTSIDIHKHYLLVTNTARELEAYSVKKR</sequence>
<dbReference type="KEGG" id="dci:103511837"/>